<organism evidence="2 3">
    <name type="scientific">Caenorhabditis nigoni</name>
    <dbReference type="NCBI Taxonomy" id="1611254"/>
    <lineage>
        <taxon>Eukaryota</taxon>
        <taxon>Metazoa</taxon>
        <taxon>Ecdysozoa</taxon>
        <taxon>Nematoda</taxon>
        <taxon>Chromadorea</taxon>
        <taxon>Rhabditida</taxon>
        <taxon>Rhabditina</taxon>
        <taxon>Rhabditomorpha</taxon>
        <taxon>Rhabditoidea</taxon>
        <taxon>Rhabditidae</taxon>
        <taxon>Peloderinae</taxon>
        <taxon>Caenorhabditis</taxon>
    </lineage>
</organism>
<evidence type="ECO:0000313" key="3">
    <source>
        <dbReference type="Proteomes" id="UP000230233"/>
    </source>
</evidence>
<protein>
    <recommendedName>
        <fullName evidence="4">SXP/RAL-2 family protein Ani s 5-like cation-binding domain-containing protein</fullName>
    </recommendedName>
</protein>
<reference evidence="3" key="1">
    <citation type="submission" date="2017-10" db="EMBL/GenBank/DDBJ databases">
        <title>Rapid genome shrinkage in a self-fertile nematode reveals novel sperm competition proteins.</title>
        <authorList>
            <person name="Yin D."/>
            <person name="Schwarz E.M."/>
            <person name="Thomas C.G."/>
            <person name="Felde R.L."/>
            <person name="Korf I.F."/>
            <person name="Cutter A.D."/>
            <person name="Schartner C.M."/>
            <person name="Ralston E.J."/>
            <person name="Meyer B.J."/>
            <person name="Haag E.S."/>
        </authorList>
    </citation>
    <scope>NUCLEOTIDE SEQUENCE [LARGE SCALE GENOMIC DNA]</scope>
    <source>
        <strain evidence="3">JU1422</strain>
    </source>
</reference>
<dbReference type="Proteomes" id="UP000230233">
    <property type="component" value="Chromosome III"/>
</dbReference>
<feature type="signal peptide" evidence="1">
    <location>
        <begin position="1"/>
        <end position="19"/>
    </location>
</feature>
<dbReference type="OrthoDB" id="5815598at2759"/>
<dbReference type="EMBL" id="PDUG01000003">
    <property type="protein sequence ID" value="PIC38773.1"/>
    <property type="molecule type" value="Genomic_DNA"/>
</dbReference>
<comment type="caution">
    <text evidence="2">The sequence shown here is derived from an EMBL/GenBank/DDBJ whole genome shotgun (WGS) entry which is preliminary data.</text>
</comment>
<keyword evidence="1" id="KW-0732">Signal</keyword>
<name>A0A2G5UH51_9PELO</name>
<proteinExistence type="predicted"/>
<accession>A0A2G5UH51</accession>
<feature type="chain" id="PRO_5013741132" description="SXP/RAL-2 family protein Ani s 5-like cation-binding domain-containing protein" evidence="1">
    <location>
        <begin position="20"/>
        <end position="144"/>
    </location>
</feature>
<gene>
    <name evidence="2" type="primary">Cni-C05B5.1</name>
    <name evidence="2" type="synonym">Cnig_chr_III.g10672</name>
    <name evidence="2" type="ORF">B9Z55_010672</name>
</gene>
<sequence length="144" mass="16341">MITTRLFLLLTIILVSVEAQPSMECTKTVFKETIEEMTDFMDTQLDTLNNLSPQTRRKLKSAIMDVLDSMGLLLEMSIAPSFSMSTLPIYLLRAQQLMNLLTKDMENLKPESESMNDSFEEFKQGLAAVVSNIPVKVMRCIQPE</sequence>
<keyword evidence="3" id="KW-1185">Reference proteome</keyword>
<evidence type="ECO:0000313" key="2">
    <source>
        <dbReference type="EMBL" id="PIC38773.1"/>
    </source>
</evidence>
<evidence type="ECO:0000256" key="1">
    <source>
        <dbReference type="SAM" id="SignalP"/>
    </source>
</evidence>
<evidence type="ECO:0008006" key="4">
    <source>
        <dbReference type="Google" id="ProtNLM"/>
    </source>
</evidence>
<dbReference type="AlphaFoldDB" id="A0A2G5UH51"/>